<dbReference type="Proteomes" id="UP000518266">
    <property type="component" value="Unassembled WGS sequence"/>
</dbReference>
<feature type="compositionally biased region" description="Low complexity" evidence="1">
    <location>
        <begin position="246"/>
        <end position="257"/>
    </location>
</feature>
<feature type="region of interest" description="Disordered" evidence="1">
    <location>
        <begin position="170"/>
        <end position="257"/>
    </location>
</feature>
<feature type="compositionally biased region" description="Basic and acidic residues" evidence="1">
    <location>
        <begin position="84"/>
        <end position="94"/>
    </location>
</feature>
<feature type="region of interest" description="Disordered" evidence="1">
    <location>
        <begin position="135"/>
        <end position="155"/>
    </location>
</feature>
<keyword evidence="4" id="KW-1185">Reference proteome</keyword>
<evidence type="ECO:0000256" key="2">
    <source>
        <dbReference type="SAM" id="Phobius"/>
    </source>
</evidence>
<feature type="region of interest" description="Disordered" evidence="1">
    <location>
        <begin position="1"/>
        <end position="20"/>
    </location>
</feature>
<feature type="transmembrane region" description="Helical" evidence="2">
    <location>
        <begin position="46"/>
        <end position="63"/>
    </location>
</feature>
<evidence type="ECO:0000313" key="4">
    <source>
        <dbReference type="Proteomes" id="UP000518266"/>
    </source>
</evidence>
<protein>
    <submittedName>
        <fullName evidence="3">Uncharacterized protein</fullName>
    </submittedName>
</protein>
<dbReference type="OrthoDB" id="8879562at2759"/>
<name>A0A7J5Z717_DISMA</name>
<keyword evidence="2" id="KW-1133">Transmembrane helix</keyword>
<evidence type="ECO:0000256" key="1">
    <source>
        <dbReference type="SAM" id="MobiDB-lite"/>
    </source>
</evidence>
<reference evidence="3 4" key="1">
    <citation type="submission" date="2020-03" db="EMBL/GenBank/DDBJ databases">
        <title>Dissostichus mawsoni Genome sequencing and assembly.</title>
        <authorList>
            <person name="Park H."/>
        </authorList>
    </citation>
    <scope>NUCLEOTIDE SEQUENCE [LARGE SCALE GENOMIC DNA]</scope>
    <source>
        <strain evidence="3">DM0001</strain>
        <tissue evidence="3">Muscle</tissue>
    </source>
</reference>
<proteinExistence type="predicted"/>
<dbReference type="EMBL" id="JAAKFY010000005">
    <property type="protein sequence ID" value="KAF3856971.1"/>
    <property type="molecule type" value="Genomic_DNA"/>
</dbReference>
<evidence type="ECO:0000313" key="3">
    <source>
        <dbReference type="EMBL" id="KAF3856971.1"/>
    </source>
</evidence>
<keyword evidence="2" id="KW-0472">Membrane</keyword>
<feature type="compositionally biased region" description="Low complexity" evidence="1">
    <location>
        <begin position="142"/>
        <end position="155"/>
    </location>
</feature>
<sequence>MSSRRGPSQLTSSPSTSQERVLIVRPASDARTLGKTKQQQQQNTKILFCYYFSFVILNLTLFADSQPVLPGQYSTVGRPASCEPPRHSGEEVKCPSRRIRAPRGRGMSSLMASLTSSPTSEVFSLPYPSEWSYPSDTTLNESPSSPSSSSHYRSSSSIAESQISYQALSQSSSIQRGTDWSGIGQGMRSVSGEGWSGDPCFPPVAPPLLTTPQRESPPPSQILRSATCPRAPASRAKPPVPERKSSLISSPFSSTSSLSSCTSLDSSAKLPPPPPHLLSHNALLLCLPSFTRQLLYLLDFLLHPLPTSLLLFLPHLHLFLPRLLLLLLLHLLSHLHPSPLLPLPPDRLHPPIPTLPNKPSASLQIPLLFLPLQNSCRLLTFLLHLPLLLLRLFLPHLPPPSPHQYSASLQTSPLSSLHKLCRASSFGTSRDRNAC</sequence>
<gene>
    <name evidence="3" type="ORF">F7725_008830</name>
</gene>
<accession>A0A7J5Z717</accession>
<feature type="region of interest" description="Disordered" evidence="1">
    <location>
        <begin position="76"/>
        <end position="113"/>
    </location>
</feature>
<comment type="caution">
    <text evidence="3">The sequence shown here is derived from an EMBL/GenBank/DDBJ whole genome shotgun (WGS) entry which is preliminary data.</text>
</comment>
<feature type="compositionally biased region" description="Low complexity" evidence="1">
    <location>
        <begin position="7"/>
        <end position="18"/>
    </location>
</feature>
<keyword evidence="2" id="KW-0812">Transmembrane</keyword>
<dbReference type="AlphaFoldDB" id="A0A7J5Z717"/>
<organism evidence="3 4">
    <name type="scientific">Dissostichus mawsoni</name>
    <name type="common">Antarctic cod</name>
    <dbReference type="NCBI Taxonomy" id="36200"/>
    <lineage>
        <taxon>Eukaryota</taxon>
        <taxon>Metazoa</taxon>
        <taxon>Chordata</taxon>
        <taxon>Craniata</taxon>
        <taxon>Vertebrata</taxon>
        <taxon>Euteleostomi</taxon>
        <taxon>Actinopterygii</taxon>
        <taxon>Neopterygii</taxon>
        <taxon>Teleostei</taxon>
        <taxon>Neoteleostei</taxon>
        <taxon>Acanthomorphata</taxon>
        <taxon>Eupercaria</taxon>
        <taxon>Perciformes</taxon>
        <taxon>Notothenioidei</taxon>
        <taxon>Nototheniidae</taxon>
        <taxon>Dissostichus</taxon>
    </lineage>
</organism>